<dbReference type="Gene3D" id="1.25.40.10">
    <property type="entry name" value="Tetratricopeptide repeat domain"/>
    <property type="match status" value="1"/>
</dbReference>
<name>A0A9W9EJD7_9EURO</name>
<dbReference type="GeneID" id="81363279"/>
<evidence type="ECO:0000313" key="2">
    <source>
        <dbReference type="EMBL" id="KAJ5082766.1"/>
    </source>
</evidence>
<feature type="transmembrane region" description="Helical" evidence="1">
    <location>
        <begin position="81"/>
        <end position="102"/>
    </location>
</feature>
<keyword evidence="3" id="KW-1185">Reference proteome</keyword>
<reference evidence="2" key="2">
    <citation type="journal article" date="2023" name="IMA Fungus">
        <title>Comparative genomic study of the Penicillium genus elucidates a diverse pangenome and 15 lateral gene transfer events.</title>
        <authorList>
            <person name="Petersen C."/>
            <person name="Sorensen T."/>
            <person name="Nielsen M.R."/>
            <person name="Sondergaard T.E."/>
            <person name="Sorensen J.L."/>
            <person name="Fitzpatrick D.A."/>
            <person name="Frisvad J.C."/>
            <person name="Nielsen K.L."/>
        </authorList>
    </citation>
    <scope>NUCLEOTIDE SEQUENCE</scope>
    <source>
        <strain evidence="2">IBT 30761</strain>
    </source>
</reference>
<dbReference type="PANTHER" id="PTHR28142">
    <property type="entry name" value="MITOCHONDRIAL INNER MEMBRANE I-AAA PROTEASE SUPERCOMPLEX SUBUNIT MGR3-RELATED"/>
    <property type="match status" value="1"/>
</dbReference>
<dbReference type="CDD" id="cd24145">
    <property type="entry name" value="Mgr3-like"/>
    <property type="match status" value="1"/>
</dbReference>
<dbReference type="SMART" id="SM00028">
    <property type="entry name" value="TPR"/>
    <property type="match status" value="2"/>
</dbReference>
<proteinExistence type="predicted"/>
<accession>A0A9W9EJD7</accession>
<dbReference type="SUPFAM" id="SSF48452">
    <property type="entry name" value="TPR-like"/>
    <property type="match status" value="1"/>
</dbReference>
<dbReference type="RefSeq" id="XP_056469288.1">
    <property type="nucleotide sequence ID" value="XM_056624300.1"/>
</dbReference>
<gene>
    <name evidence="2" type="ORF">N7532_011809</name>
</gene>
<keyword evidence="1" id="KW-0472">Membrane</keyword>
<sequence>MFQAATRRAGANASTILRAQRSTTTRSICSHTARPTLRSTVHNNNILRNSRISGPRYASFWQRVRMGYREAGKGIFRKNPILLPIAFISIIGAISLFSYATYVEVMKNVPQYTKFPKNVADALRKAIYYTDIDLNAPKALHAYKTALKLAIEEGMHPFSDEVLGLKIQVAAMLEKAGLVKQATEVLERTKNEALAWVEDGQKMEAPTAEKTVSTEAQPSAAKVPADNVQVNVEAMQDAEKAMKELQEYETRQRDRALKKVIGIEMKLAELYSSDYIQDDKKAEAAQVAAVEHCLKEMHRRQRLGLPVGTSTGEGSDDSWLNLTEIATALTDLATIYTAKERHELAMPLYLRALDMIRAEEGDTPSCKQVVLLNSVASTMAGQVQLAAPRAQQKHGVSQEQTVEAARKWAQKAIDVAAHIKPPVRDEECDISCVAATYNLGELAELQKKPDVAIARYTEAKSLAKSLGYDDIVSMTDDALKRLKKHMV</sequence>
<evidence type="ECO:0008006" key="4">
    <source>
        <dbReference type="Google" id="ProtNLM"/>
    </source>
</evidence>
<dbReference type="AlphaFoldDB" id="A0A9W9EJD7"/>
<dbReference type="Proteomes" id="UP001149074">
    <property type="component" value="Unassembled WGS sequence"/>
</dbReference>
<dbReference type="InterPro" id="IPR019734">
    <property type="entry name" value="TPR_rpt"/>
</dbReference>
<keyword evidence="1" id="KW-1133">Transmembrane helix</keyword>
<dbReference type="PANTHER" id="PTHR28142:SF1">
    <property type="entry name" value="MITOCHONDRIAL INNER MEMBRANE I-AAA PROTEASE SUPERCOMPLEX SUBUNIT MGR3-RELATED"/>
    <property type="match status" value="1"/>
</dbReference>
<dbReference type="GO" id="GO:0051787">
    <property type="term" value="F:misfolded protein binding"/>
    <property type="evidence" value="ECO:0007669"/>
    <property type="project" value="TreeGrafter"/>
</dbReference>
<protein>
    <recommendedName>
        <fullName evidence="4">TPR domain protein</fullName>
    </recommendedName>
</protein>
<dbReference type="EMBL" id="JAPQKI010000011">
    <property type="protein sequence ID" value="KAJ5082766.1"/>
    <property type="molecule type" value="Genomic_DNA"/>
</dbReference>
<dbReference type="InterPro" id="IPR040201">
    <property type="entry name" value="Mrg3-like"/>
</dbReference>
<dbReference type="GO" id="GO:0006515">
    <property type="term" value="P:protein quality control for misfolded or incompletely synthesized proteins"/>
    <property type="evidence" value="ECO:0007669"/>
    <property type="project" value="TreeGrafter"/>
</dbReference>
<organism evidence="2 3">
    <name type="scientific">Penicillium argentinense</name>
    <dbReference type="NCBI Taxonomy" id="1131581"/>
    <lineage>
        <taxon>Eukaryota</taxon>
        <taxon>Fungi</taxon>
        <taxon>Dikarya</taxon>
        <taxon>Ascomycota</taxon>
        <taxon>Pezizomycotina</taxon>
        <taxon>Eurotiomycetes</taxon>
        <taxon>Eurotiomycetidae</taxon>
        <taxon>Eurotiales</taxon>
        <taxon>Aspergillaceae</taxon>
        <taxon>Penicillium</taxon>
    </lineage>
</organism>
<dbReference type="OrthoDB" id="10050400at2759"/>
<dbReference type="InterPro" id="IPR011990">
    <property type="entry name" value="TPR-like_helical_dom_sf"/>
</dbReference>
<evidence type="ECO:0000256" key="1">
    <source>
        <dbReference type="SAM" id="Phobius"/>
    </source>
</evidence>
<dbReference type="GO" id="GO:0031942">
    <property type="term" value="C:i-AAA complex"/>
    <property type="evidence" value="ECO:0007669"/>
    <property type="project" value="TreeGrafter"/>
</dbReference>
<comment type="caution">
    <text evidence="2">The sequence shown here is derived from an EMBL/GenBank/DDBJ whole genome shotgun (WGS) entry which is preliminary data.</text>
</comment>
<evidence type="ECO:0000313" key="3">
    <source>
        <dbReference type="Proteomes" id="UP001149074"/>
    </source>
</evidence>
<keyword evidence="1" id="KW-0812">Transmembrane</keyword>
<reference evidence="2" key="1">
    <citation type="submission" date="2022-11" db="EMBL/GenBank/DDBJ databases">
        <authorList>
            <person name="Petersen C."/>
        </authorList>
    </citation>
    <scope>NUCLEOTIDE SEQUENCE</scope>
    <source>
        <strain evidence="2">IBT 30761</strain>
    </source>
</reference>